<dbReference type="Proteomes" id="UP000712281">
    <property type="component" value="Unassembled WGS sequence"/>
</dbReference>
<reference evidence="1" key="1">
    <citation type="submission" date="2019-12" db="EMBL/GenBank/DDBJ databases">
        <title>Genome sequencing and annotation of Brassica cretica.</title>
        <authorList>
            <person name="Studholme D.J."/>
            <person name="Sarris P.F."/>
        </authorList>
    </citation>
    <scope>NUCLEOTIDE SEQUENCE</scope>
    <source>
        <strain evidence="1">PFS-001/15</strain>
        <tissue evidence="1">Leaf</tissue>
    </source>
</reference>
<protein>
    <submittedName>
        <fullName evidence="1">Uncharacterized protein</fullName>
    </submittedName>
</protein>
<evidence type="ECO:0000313" key="1">
    <source>
        <dbReference type="EMBL" id="KAF2539868.1"/>
    </source>
</evidence>
<evidence type="ECO:0000313" key="2">
    <source>
        <dbReference type="Proteomes" id="UP000712281"/>
    </source>
</evidence>
<proteinExistence type="predicted"/>
<sequence length="280" mass="31567">MHGLMSYRHCGRARSLRSDRALARARLLCRDRAEHAFGCCVATLFELLSDDSRFLRKAFRKEESISKKYLSKKVFYVFFFGDLDVNFVVTVFDPNSSHTLQHIYNSTYWLRPRSPAHQQGPSMLTEAHRHIMLTAAYRQGPPLMVGTINYRSGGTQGSPLMVGTINFKSRGTQGPTQAPRSILRAGSPGLSTIKAGEYIQRHVSFVLSFRRAEHGSFVHKNTLTSGSVNCVEDCMGQDPGILRGRILARLRIRGMRRFNKTRRPKLRILMLDSTGLACAS</sequence>
<gene>
    <name evidence="1" type="ORF">F2Q68_00020849</name>
</gene>
<comment type="caution">
    <text evidence="1">The sequence shown here is derived from an EMBL/GenBank/DDBJ whole genome shotgun (WGS) entry which is preliminary data.</text>
</comment>
<name>A0A8S9G6C4_BRACR</name>
<dbReference type="AlphaFoldDB" id="A0A8S9G6C4"/>
<dbReference type="EMBL" id="QGKW02002228">
    <property type="protein sequence ID" value="KAF2539868.1"/>
    <property type="molecule type" value="Genomic_DNA"/>
</dbReference>
<organism evidence="1 2">
    <name type="scientific">Brassica cretica</name>
    <name type="common">Mustard</name>
    <dbReference type="NCBI Taxonomy" id="69181"/>
    <lineage>
        <taxon>Eukaryota</taxon>
        <taxon>Viridiplantae</taxon>
        <taxon>Streptophyta</taxon>
        <taxon>Embryophyta</taxon>
        <taxon>Tracheophyta</taxon>
        <taxon>Spermatophyta</taxon>
        <taxon>Magnoliopsida</taxon>
        <taxon>eudicotyledons</taxon>
        <taxon>Gunneridae</taxon>
        <taxon>Pentapetalae</taxon>
        <taxon>rosids</taxon>
        <taxon>malvids</taxon>
        <taxon>Brassicales</taxon>
        <taxon>Brassicaceae</taxon>
        <taxon>Brassiceae</taxon>
        <taxon>Brassica</taxon>
    </lineage>
</organism>
<accession>A0A8S9G6C4</accession>